<proteinExistence type="predicted"/>
<name>A0AAD8KK21_TARER</name>
<keyword evidence="3" id="KW-1185">Reference proteome</keyword>
<comment type="caution">
    <text evidence="2">The sequence shown here is derived from an EMBL/GenBank/DDBJ whole genome shotgun (WGS) entry which is preliminary data.</text>
</comment>
<reference evidence="2" key="1">
    <citation type="journal article" date="2023" name="bioRxiv">
        <title>Improved chromosome-level genome assembly for marigold (Tagetes erecta).</title>
        <authorList>
            <person name="Jiang F."/>
            <person name="Yuan L."/>
            <person name="Wang S."/>
            <person name="Wang H."/>
            <person name="Xu D."/>
            <person name="Wang A."/>
            <person name="Fan W."/>
        </authorList>
    </citation>
    <scope>NUCLEOTIDE SEQUENCE</scope>
    <source>
        <strain evidence="2">WSJ</strain>
        <tissue evidence="2">Leaf</tissue>
    </source>
</reference>
<feature type="region of interest" description="Disordered" evidence="1">
    <location>
        <begin position="1"/>
        <end position="25"/>
    </location>
</feature>
<evidence type="ECO:0000256" key="1">
    <source>
        <dbReference type="SAM" id="MobiDB-lite"/>
    </source>
</evidence>
<dbReference type="Proteomes" id="UP001229421">
    <property type="component" value="Unassembled WGS sequence"/>
</dbReference>
<dbReference type="AlphaFoldDB" id="A0AAD8KK21"/>
<organism evidence="2 3">
    <name type="scientific">Tagetes erecta</name>
    <name type="common">African marigold</name>
    <dbReference type="NCBI Taxonomy" id="13708"/>
    <lineage>
        <taxon>Eukaryota</taxon>
        <taxon>Viridiplantae</taxon>
        <taxon>Streptophyta</taxon>
        <taxon>Embryophyta</taxon>
        <taxon>Tracheophyta</taxon>
        <taxon>Spermatophyta</taxon>
        <taxon>Magnoliopsida</taxon>
        <taxon>eudicotyledons</taxon>
        <taxon>Gunneridae</taxon>
        <taxon>Pentapetalae</taxon>
        <taxon>asterids</taxon>
        <taxon>campanulids</taxon>
        <taxon>Asterales</taxon>
        <taxon>Asteraceae</taxon>
        <taxon>Asteroideae</taxon>
        <taxon>Heliantheae alliance</taxon>
        <taxon>Tageteae</taxon>
        <taxon>Tagetes</taxon>
    </lineage>
</organism>
<gene>
    <name evidence="2" type="ORF">QVD17_19582</name>
</gene>
<sequence>MEDWSEESDSRFNDAEEENTEYDLSVKSDRIAGTHIEEIKHVGDVNQSLESNKAEEVALVEQSEQIKRHNKLKEDHKVSTEKILSIKESWKKSVEEIELLKHQLCKLSKNLEIEKIDHALTQLELTKVKSCKTMVKKLVSERGNGNKTGLGFTHESMPESITNTVPENFNTIDHSPENEARLKEFLKKKSDDKH</sequence>
<accession>A0AAD8KK21</accession>
<dbReference type="EMBL" id="JAUHHV010000005">
    <property type="protein sequence ID" value="KAK1424258.1"/>
    <property type="molecule type" value="Genomic_DNA"/>
</dbReference>
<evidence type="ECO:0000313" key="2">
    <source>
        <dbReference type="EMBL" id="KAK1424258.1"/>
    </source>
</evidence>
<evidence type="ECO:0000313" key="3">
    <source>
        <dbReference type="Proteomes" id="UP001229421"/>
    </source>
</evidence>
<protein>
    <submittedName>
        <fullName evidence="2">Uncharacterized protein</fullName>
    </submittedName>
</protein>